<protein>
    <submittedName>
        <fullName evidence="2">Alpha/beta fold hydrolase</fullName>
    </submittedName>
</protein>
<accession>A0ABV5SKM3</accession>
<comment type="caution">
    <text evidence="2">The sequence shown here is derived from an EMBL/GenBank/DDBJ whole genome shotgun (WGS) entry which is preliminary data.</text>
</comment>
<reference evidence="2 3" key="1">
    <citation type="submission" date="2024-09" db="EMBL/GenBank/DDBJ databases">
        <authorList>
            <person name="Sun Q."/>
            <person name="Mori K."/>
        </authorList>
    </citation>
    <scope>NUCLEOTIDE SEQUENCE [LARGE SCALE GENOMIC DNA]</scope>
    <source>
        <strain evidence="2 3">JCM 14321</strain>
    </source>
</reference>
<name>A0ABV5SKM3_9MICO</name>
<evidence type="ECO:0000259" key="1">
    <source>
        <dbReference type="Pfam" id="PF12697"/>
    </source>
</evidence>
<sequence>MSALSTVAAGVRLTGAVSPRAGGALAYPLFMRVGPRTPVAPADRATHESARRSSVHIPGLRRRGVDVVSYEWGSGDETVLLAHGWQSRASVFAPLIRELRSEGFRIVAFDGPANGGSPGRGTYLIDHLDAMEGLQRRHGRFHAVVGHSFGALAALMAAHDGLDAHRVVAIAGAADPRTFIEGFGEMLRLDRPTRDALAARFSAKLFPGGGDPFERYSAARHPLRPETALLLVHDRGDRRVPYAESERLLAVNPGARLVPTEGLGHNRVLRADVTLDAVVDFLTASDAALAGSAAAAAGAGAGAGATVGADAAELATRVGPPA</sequence>
<evidence type="ECO:0000313" key="3">
    <source>
        <dbReference type="Proteomes" id="UP001589667"/>
    </source>
</evidence>
<dbReference type="PANTHER" id="PTHR43689:SF8">
    <property type="entry name" value="ALPHA_BETA-HYDROLASES SUPERFAMILY PROTEIN"/>
    <property type="match status" value="1"/>
</dbReference>
<gene>
    <name evidence="2" type="ORF">ACFFQV_01130</name>
</gene>
<dbReference type="GO" id="GO:0016787">
    <property type="term" value="F:hydrolase activity"/>
    <property type="evidence" value="ECO:0007669"/>
    <property type="project" value="UniProtKB-KW"/>
</dbReference>
<dbReference type="InterPro" id="IPR000073">
    <property type="entry name" value="AB_hydrolase_1"/>
</dbReference>
<dbReference type="EMBL" id="JBHMBL010000001">
    <property type="protein sequence ID" value="MFB9640878.1"/>
    <property type="molecule type" value="Genomic_DNA"/>
</dbReference>
<dbReference type="SUPFAM" id="SSF53474">
    <property type="entry name" value="alpha/beta-Hydrolases"/>
    <property type="match status" value="1"/>
</dbReference>
<dbReference type="PANTHER" id="PTHR43689">
    <property type="entry name" value="HYDROLASE"/>
    <property type="match status" value="1"/>
</dbReference>
<dbReference type="Gene3D" id="3.40.50.1820">
    <property type="entry name" value="alpha/beta hydrolase"/>
    <property type="match status" value="1"/>
</dbReference>
<dbReference type="Pfam" id="PF12697">
    <property type="entry name" value="Abhydrolase_6"/>
    <property type="match status" value="1"/>
</dbReference>
<dbReference type="RefSeq" id="WP_157423707.1">
    <property type="nucleotide sequence ID" value="NZ_BAAANI010000008.1"/>
</dbReference>
<dbReference type="InterPro" id="IPR029058">
    <property type="entry name" value="AB_hydrolase_fold"/>
</dbReference>
<evidence type="ECO:0000313" key="2">
    <source>
        <dbReference type="EMBL" id="MFB9640878.1"/>
    </source>
</evidence>
<dbReference type="Proteomes" id="UP001589667">
    <property type="component" value="Unassembled WGS sequence"/>
</dbReference>
<proteinExistence type="predicted"/>
<keyword evidence="2" id="KW-0378">Hydrolase</keyword>
<organism evidence="2 3">
    <name type="scientific">Agromyces lapidis</name>
    <dbReference type="NCBI Taxonomy" id="279574"/>
    <lineage>
        <taxon>Bacteria</taxon>
        <taxon>Bacillati</taxon>
        <taxon>Actinomycetota</taxon>
        <taxon>Actinomycetes</taxon>
        <taxon>Micrococcales</taxon>
        <taxon>Microbacteriaceae</taxon>
        <taxon>Agromyces</taxon>
    </lineage>
</organism>
<keyword evidence="3" id="KW-1185">Reference proteome</keyword>
<feature type="domain" description="AB hydrolase-1" evidence="1">
    <location>
        <begin position="79"/>
        <end position="275"/>
    </location>
</feature>